<keyword evidence="2" id="KW-1185">Reference proteome</keyword>
<dbReference type="Proteomes" id="UP001177120">
    <property type="component" value="Unassembled WGS sequence"/>
</dbReference>
<name>A0ABS2WLK8_9BACL</name>
<proteinExistence type="predicted"/>
<comment type="caution">
    <text evidence="1">The sequence shown here is derived from an EMBL/GenBank/DDBJ whole genome shotgun (WGS) entry which is preliminary data.</text>
</comment>
<evidence type="ECO:0000313" key="2">
    <source>
        <dbReference type="Proteomes" id="UP001177120"/>
    </source>
</evidence>
<gene>
    <name evidence="1" type="ORF">JQC72_12935</name>
</gene>
<protein>
    <submittedName>
        <fullName evidence="1">Uncharacterized protein</fullName>
    </submittedName>
</protein>
<dbReference type="RefSeq" id="WP_205496330.1">
    <property type="nucleotide sequence ID" value="NZ_JAFHAP010000011.1"/>
</dbReference>
<accession>A0ABS2WLK8</accession>
<dbReference type="EMBL" id="JAFHAP010000011">
    <property type="protein sequence ID" value="MBN2910404.1"/>
    <property type="molecule type" value="Genomic_DNA"/>
</dbReference>
<sequence length="77" mass="8754">MIKTVWEIHDFPENMIEWFSMIRLKGLHSLFYKLGKDEALSIDSPICLLCDVASQSNRVCSYFTGQVGRCSAKIGQP</sequence>
<evidence type="ECO:0000313" key="1">
    <source>
        <dbReference type="EMBL" id="MBN2910404.1"/>
    </source>
</evidence>
<organism evidence="1 2">
    <name type="scientific">Polycladomyces zharkentensis</name>
    <dbReference type="NCBI Taxonomy" id="2807616"/>
    <lineage>
        <taxon>Bacteria</taxon>
        <taxon>Bacillati</taxon>
        <taxon>Bacillota</taxon>
        <taxon>Bacilli</taxon>
        <taxon>Bacillales</taxon>
        <taxon>Thermoactinomycetaceae</taxon>
        <taxon>Polycladomyces</taxon>
    </lineage>
</organism>
<reference evidence="1" key="1">
    <citation type="journal article" date="2024" name="Int. J. Syst. Evol. Microbiol.">
        <title>Polycladomyces zharkentensis sp. nov., a novel thermophilic cellulose- and starch-degrading member of the Bacillota from a geothermal aquifer in Kazakhstan.</title>
        <authorList>
            <person name="Mashzhan A."/>
            <person name="Kistaubayeva A."/>
            <person name="Javier-Lopez R."/>
            <person name="Bissenova U."/>
            <person name="Bissenbay A."/>
            <person name="Birkeland N.K."/>
        </authorList>
    </citation>
    <scope>NUCLEOTIDE SEQUENCE</scope>
    <source>
        <strain evidence="1">ZKZ2T</strain>
    </source>
</reference>